<dbReference type="AlphaFoldDB" id="A0A841GJC8"/>
<protein>
    <submittedName>
        <fullName evidence="3">Putative nucleotidyltransferase with HDIG domain</fullName>
    </submittedName>
</protein>
<evidence type="ECO:0000256" key="1">
    <source>
        <dbReference type="SAM" id="MobiDB-lite"/>
    </source>
</evidence>
<dbReference type="EMBL" id="JACHIA010000001">
    <property type="protein sequence ID" value="MBB6068667.1"/>
    <property type="molecule type" value="Genomic_DNA"/>
</dbReference>
<dbReference type="Pfam" id="PF13487">
    <property type="entry name" value="HD_5"/>
    <property type="match status" value="1"/>
</dbReference>
<sequence length="412" mass="46043">MSDPVRFLTAMAQAIATMSLYADLHPARKRALDAAYGPLAELQSSIPRQSFTFLGDEVLHGAQPLHELRRWEWSARLVAAGVQRLEFDEPVSREELEGLLDELLARLTLSAVDSPEMRQMRRTRIRIGMVGVRDDTRAEPEPDAAPLHYSLMDEVQAVRWMNADVEQMRPVPVAEAEAVVRSLSVAMHGDQQMILPLLRLRDHDEYTTTHSMNVAVLTMALSEYLGFPQTDVRAFGVAGLLHDIGKVRIPRDILNKPGKLTEAERAVINQHPVDGARLLLDTERNLETAAVVAYEHHLMHDGGGYPSLYYCRSCHSASRLAHVCDVYDALRTHRPYRDAWTSARVLQYITDRAGTEFDPDVATAFVSMMGKWEHRIAVLEDERQPVRAPASPPAMDPPPAIVPEMETAAPAA</sequence>
<keyword evidence="4" id="KW-1185">Reference proteome</keyword>
<dbReference type="CDD" id="cd00077">
    <property type="entry name" value="HDc"/>
    <property type="match status" value="1"/>
</dbReference>
<proteinExistence type="predicted"/>
<name>A0A841GJC8_9BACT</name>
<dbReference type="InterPro" id="IPR037522">
    <property type="entry name" value="HD_GYP_dom"/>
</dbReference>
<dbReference type="PANTHER" id="PTHR43155">
    <property type="entry name" value="CYCLIC DI-GMP PHOSPHODIESTERASE PA4108-RELATED"/>
    <property type="match status" value="1"/>
</dbReference>
<feature type="region of interest" description="Disordered" evidence="1">
    <location>
        <begin position="383"/>
        <end position="412"/>
    </location>
</feature>
<comment type="caution">
    <text evidence="3">The sequence shown here is derived from an EMBL/GenBank/DDBJ whole genome shotgun (WGS) entry which is preliminary data.</text>
</comment>
<reference evidence="3 4" key="1">
    <citation type="submission" date="2020-08" db="EMBL/GenBank/DDBJ databases">
        <title>Genomic Encyclopedia of Type Strains, Phase IV (KMG-IV): sequencing the most valuable type-strain genomes for metagenomic binning, comparative biology and taxonomic classification.</title>
        <authorList>
            <person name="Goeker M."/>
        </authorList>
    </citation>
    <scope>NUCLEOTIDE SEQUENCE [LARGE SCALE GENOMIC DNA]</scope>
    <source>
        <strain evidence="3 4">DSM 29007</strain>
    </source>
</reference>
<dbReference type="RefSeq" id="WP_170030940.1">
    <property type="nucleotide sequence ID" value="NZ_JABDTL010000001.1"/>
</dbReference>
<dbReference type="PANTHER" id="PTHR43155:SF2">
    <property type="entry name" value="CYCLIC DI-GMP PHOSPHODIESTERASE PA4108"/>
    <property type="match status" value="1"/>
</dbReference>
<accession>A0A841GJC8</accession>
<feature type="domain" description="HD-GYP" evidence="2">
    <location>
        <begin position="185"/>
        <end position="381"/>
    </location>
</feature>
<dbReference type="NCBIfam" id="TIGR00277">
    <property type="entry name" value="HDIG"/>
    <property type="match status" value="1"/>
</dbReference>
<dbReference type="SUPFAM" id="SSF109604">
    <property type="entry name" value="HD-domain/PDEase-like"/>
    <property type="match status" value="1"/>
</dbReference>
<dbReference type="GO" id="GO:0016740">
    <property type="term" value="F:transferase activity"/>
    <property type="evidence" value="ECO:0007669"/>
    <property type="project" value="UniProtKB-KW"/>
</dbReference>
<dbReference type="Proteomes" id="UP000582837">
    <property type="component" value="Unassembled WGS sequence"/>
</dbReference>
<dbReference type="PROSITE" id="PS51832">
    <property type="entry name" value="HD_GYP"/>
    <property type="match status" value="1"/>
</dbReference>
<dbReference type="SMART" id="SM00471">
    <property type="entry name" value="HDc"/>
    <property type="match status" value="1"/>
</dbReference>
<evidence type="ECO:0000259" key="2">
    <source>
        <dbReference type="PROSITE" id="PS51832"/>
    </source>
</evidence>
<dbReference type="InterPro" id="IPR003607">
    <property type="entry name" value="HD/PDEase_dom"/>
</dbReference>
<keyword evidence="3" id="KW-0808">Transferase</keyword>
<dbReference type="Gene3D" id="1.10.3210.10">
    <property type="entry name" value="Hypothetical protein af1432"/>
    <property type="match status" value="1"/>
</dbReference>
<dbReference type="InterPro" id="IPR006675">
    <property type="entry name" value="HDIG_dom"/>
</dbReference>
<organism evidence="3 4">
    <name type="scientific">Longimicrobium terrae</name>
    <dbReference type="NCBI Taxonomy" id="1639882"/>
    <lineage>
        <taxon>Bacteria</taxon>
        <taxon>Pseudomonadati</taxon>
        <taxon>Gemmatimonadota</taxon>
        <taxon>Longimicrobiia</taxon>
        <taxon>Longimicrobiales</taxon>
        <taxon>Longimicrobiaceae</taxon>
        <taxon>Longimicrobium</taxon>
    </lineage>
</organism>
<evidence type="ECO:0000313" key="4">
    <source>
        <dbReference type="Proteomes" id="UP000582837"/>
    </source>
</evidence>
<evidence type="ECO:0000313" key="3">
    <source>
        <dbReference type="EMBL" id="MBB6068667.1"/>
    </source>
</evidence>
<feature type="compositionally biased region" description="Pro residues" evidence="1">
    <location>
        <begin position="390"/>
        <end position="401"/>
    </location>
</feature>
<gene>
    <name evidence="3" type="ORF">HNQ61_000278</name>
</gene>